<sequence length="692" mass="79422">MKLMDYPFYRLTAFLILGILLQYFFHLSFDFWSFASAICFTICLLAYFIKAFSSFSKLLFTGFVLLFFTGLGGLMLSLKSSIKLDEHYTHFVKNGEDAMVEIQLLEQLSSNSYNHRFYAMVQRINDQPTNGKVLVLFKRSDSVAFKAGHTLLVYDDINDASNGRNPGDFNYKEYLEGIDVYGQIYVDKPRILSLDFRASSLPWYVRYRNKLLQDLENSNLTSDSRSLVEALVLGQRQNVDPTITQNFRDAGVIHILALSGLHVGILLLILQFCLKWLKRWPYGIWIQTIVILVLLWCFAFLTGMSPSILRAVTMFSFVAIGMNINRNRSVFHSLTISAFCLLMYDPRLLFQVGFQLSYTAVLAIVLLQPLFMRLFPRIKYWLPNKMVQIFTVTLAAQIGVAPLSVYYFHQLPLAFLVGNLVLLFVLPVILALSLSYIALLQLGGPVSYLGELLNFIFESIISFVSYISSFKGFVLKDLYLRLDQLILIYVLILSIVLFLSPVLRRSRRERFKIQRANYGLHLALIALICLIGLDTIFDYKTENSFMVLHQSRGSAVAISNSQHSQLLVHFPSMDKERRENSLSRLQQIQTFRETQLVVDSLPAIIEYQEIPLVIIDESTAYTKTESREPILLISNSPKINLDKVITKLDPKLIISDGSNYRNFVERWKVTCEQRDVEFINTYEAGAVNLLKY</sequence>
<keyword evidence="5 6" id="KW-0472">Membrane</keyword>
<dbReference type="InterPro" id="IPR052159">
    <property type="entry name" value="Competence_DNA_uptake"/>
</dbReference>
<organism evidence="9 10">
    <name type="scientific">Nonlabens agnitus</name>
    <dbReference type="NCBI Taxonomy" id="870484"/>
    <lineage>
        <taxon>Bacteria</taxon>
        <taxon>Pseudomonadati</taxon>
        <taxon>Bacteroidota</taxon>
        <taxon>Flavobacteriia</taxon>
        <taxon>Flavobacteriales</taxon>
        <taxon>Flavobacteriaceae</taxon>
        <taxon>Nonlabens</taxon>
    </lineage>
</organism>
<feature type="domain" description="ComEC/Rec2-related protein" evidence="7">
    <location>
        <begin position="231"/>
        <end position="499"/>
    </location>
</feature>
<keyword evidence="3 6" id="KW-0812">Transmembrane</keyword>
<feature type="transmembrane region" description="Helical" evidence="6">
    <location>
        <begin position="414"/>
        <end position="440"/>
    </location>
</feature>
<evidence type="ECO:0000313" key="9">
    <source>
        <dbReference type="EMBL" id="PRP67305.1"/>
    </source>
</evidence>
<keyword evidence="4 6" id="KW-1133">Transmembrane helix</keyword>
<dbReference type="OrthoDB" id="9761531at2"/>
<comment type="subcellular location">
    <subcellularLocation>
        <location evidence="1">Cell membrane</location>
        <topology evidence="1">Multi-pass membrane protein</topology>
    </subcellularLocation>
</comment>
<dbReference type="RefSeq" id="WP_105983049.1">
    <property type="nucleotide sequence ID" value="NZ_MQUC01000003.1"/>
</dbReference>
<feature type="transmembrane region" description="Helical" evidence="6">
    <location>
        <begin position="356"/>
        <end position="375"/>
    </location>
</feature>
<feature type="transmembrane region" description="Helical" evidence="6">
    <location>
        <begin position="251"/>
        <end position="270"/>
    </location>
</feature>
<dbReference type="InterPro" id="IPR004477">
    <property type="entry name" value="ComEC_N"/>
</dbReference>
<reference evidence="9 10" key="1">
    <citation type="submission" date="2016-11" db="EMBL/GenBank/DDBJ databases">
        <title>Trade-off between light-utilization and light-protection in marine flavobacteria.</title>
        <authorList>
            <person name="Kumagai Y."/>
        </authorList>
    </citation>
    <scope>NUCLEOTIDE SEQUENCE [LARGE SCALE GENOMIC DNA]</scope>
    <source>
        <strain evidence="9 10">JCM 17109</strain>
    </source>
</reference>
<feature type="transmembrane region" description="Helical" evidence="6">
    <location>
        <begin position="282"/>
        <end position="301"/>
    </location>
</feature>
<evidence type="ECO:0000313" key="10">
    <source>
        <dbReference type="Proteomes" id="UP000239532"/>
    </source>
</evidence>
<dbReference type="PANTHER" id="PTHR30619">
    <property type="entry name" value="DNA INTERNALIZATION/COMPETENCE PROTEIN COMEC/REC2"/>
    <property type="match status" value="1"/>
</dbReference>
<evidence type="ECO:0000259" key="7">
    <source>
        <dbReference type="Pfam" id="PF03772"/>
    </source>
</evidence>
<feature type="transmembrane region" description="Helical" evidence="6">
    <location>
        <begin position="486"/>
        <end position="504"/>
    </location>
</feature>
<dbReference type="PANTHER" id="PTHR30619:SF1">
    <property type="entry name" value="RECOMBINATION PROTEIN 2"/>
    <property type="match status" value="1"/>
</dbReference>
<evidence type="ECO:0000256" key="4">
    <source>
        <dbReference type="ARBA" id="ARBA00022989"/>
    </source>
</evidence>
<protein>
    <recommendedName>
        <fullName evidence="11">Competence protein</fullName>
    </recommendedName>
</protein>
<feature type="transmembrane region" description="Helical" evidence="6">
    <location>
        <begin position="7"/>
        <end position="25"/>
    </location>
</feature>
<evidence type="ECO:0000256" key="1">
    <source>
        <dbReference type="ARBA" id="ARBA00004651"/>
    </source>
</evidence>
<gene>
    <name evidence="9" type="ORF">BST86_09450</name>
</gene>
<feature type="transmembrane region" description="Helical" evidence="6">
    <location>
        <begin position="58"/>
        <end position="78"/>
    </location>
</feature>
<dbReference type="Pfam" id="PF13567">
    <property type="entry name" value="DUF4131"/>
    <property type="match status" value="1"/>
</dbReference>
<feature type="transmembrane region" description="Helical" evidence="6">
    <location>
        <begin position="31"/>
        <end position="49"/>
    </location>
</feature>
<evidence type="ECO:0000256" key="3">
    <source>
        <dbReference type="ARBA" id="ARBA00022692"/>
    </source>
</evidence>
<keyword evidence="2" id="KW-1003">Cell membrane</keyword>
<dbReference type="Proteomes" id="UP000239532">
    <property type="component" value="Unassembled WGS sequence"/>
</dbReference>
<evidence type="ECO:0000256" key="5">
    <source>
        <dbReference type="ARBA" id="ARBA00023136"/>
    </source>
</evidence>
<dbReference type="AlphaFoldDB" id="A0A2S9WV07"/>
<feature type="transmembrane region" description="Helical" evidence="6">
    <location>
        <begin position="387"/>
        <end position="408"/>
    </location>
</feature>
<evidence type="ECO:0000259" key="8">
    <source>
        <dbReference type="Pfam" id="PF13567"/>
    </source>
</evidence>
<evidence type="ECO:0000256" key="6">
    <source>
        <dbReference type="SAM" id="Phobius"/>
    </source>
</evidence>
<feature type="domain" description="DUF4131" evidence="8">
    <location>
        <begin position="26"/>
        <end position="191"/>
    </location>
</feature>
<evidence type="ECO:0008006" key="11">
    <source>
        <dbReference type="Google" id="ProtNLM"/>
    </source>
</evidence>
<comment type="caution">
    <text evidence="9">The sequence shown here is derived from an EMBL/GenBank/DDBJ whole genome shotgun (WGS) entry which is preliminary data.</text>
</comment>
<feature type="transmembrane region" description="Helical" evidence="6">
    <location>
        <begin position="307"/>
        <end position="324"/>
    </location>
</feature>
<proteinExistence type="predicted"/>
<name>A0A2S9WV07_9FLAO</name>
<dbReference type="NCBIfam" id="TIGR00360">
    <property type="entry name" value="ComEC_N-term"/>
    <property type="match status" value="1"/>
</dbReference>
<dbReference type="Pfam" id="PF03772">
    <property type="entry name" value="Competence"/>
    <property type="match status" value="1"/>
</dbReference>
<dbReference type="EMBL" id="MQUC01000003">
    <property type="protein sequence ID" value="PRP67305.1"/>
    <property type="molecule type" value="Genomic_DNA"/>
</dbReference>
<dbReference type="InterPro" id="IPR025405">
    <property type="entry name" value="DUF4131"/>
</dbReference>
<dbReference type="GO" id="GO:0005886">
    <property type="term" value="C:plasma membrane"/>
    <property type="evidence" value="ECO:0007669"/>
    <property type="project" value="UniProtKB-SubCell"/>
</dbReference>
<keyword evidence="10" id="KW-1185">Reference proteome</keyword>
<evidence type="ECO:0000256" key="2">
    <source>
        <dbReference type="ARBA" id="ARBA00022475"/>
    </source>
</evidence>
<accession>A0A2S9WV07</accession>
<feature type="transmembrane region" description="Helical" evidence="6">
    <location>
        <begin position="516"/>
        <end position="537"/>
    </location>
</feature>